<reference evidence="2" key="1">
    <citation type="submission" date="2020-08" db="EMBL/GenBank/DDBJ databases">
        <title>Multicomponent nature underlies the extraordinary mechanical properties of spider dragline silk.</title>
        <authorList>
            <person name="Kono N."/>
            <person name="Nakamura H."/>
            <person name="Mori M."/>
            <person name="Yoshida Y."/>
            <person name="Ohtoshi R."/>
            <person name="Malay A.D."/>
            <person name="Moran D.A.P."/>
            <person name="Tomita M."/>
            <person name="Numata K."/>
            <person name="Arakawa K."/>
        </authorList>
    </citation>
    <scope>NUCLEOTIDE SEQUENCE</scope>
</reference>
<comment type="caution">
    <text evidence="2">The sequence shown here is derived from an EMBL/GenBank/DDBJ whole genome shotgun (WGS) entry which is preliminary data.</text>
</comment>
<name>A0A8X7CTE4_9ARAC</name>
<feature type="compositionally biased region" description="Basic and acidic residues" evidence="1">
    <location>
        <begin position="130"/>
        <end position="139"/>
    </location>
</feature>
<dbReference type="OrthoDB" id="10530989at2759"/>
<gene>
    <name evidence="2" type="ORF">TNIN_421161</name>
</gene>
<keyword evidence="3" id="KW-1185">Reference proteome</keyword>
<proteinExistence type="predicted"/>
<dbReference type="AlphaFoldDB" id="A0A8X7CTE4"/>
<organism evidence="2 3">
    <name type="scientific">Trichonephila inaurata madagascariensis</name>
    <dbReference type="NCBI Taxonomy" id="2747483"/>
    <lineage>
        <taxon>Eukaryota</taxon>
        <taxon>Metazoa</taxon>
        <taxon>Ecdysozoa</taxon>
        <taxon>Arthropoda</taxon>
        <taxon>Chelicerata</taxon>
        <taxon>Arachnida</taxon>
        <taxon>Araneae</taxon>
        <taxon>Araneomorphae</taxon>
        <taxon>Entelegynae</taxon>
        <taxon>Araneoidea</taxon>
        <taxon>Nephilidae</taxon>
        <taxon>Trichonephila</taxon>
        <taxon>Trichonephila inaurata</taxon>
    </lineage>
</organism>
<feature type="region of interest" description="Disordered" evidence="1">
    <location>
        <begin position="84"/>
        <end position="156"/>
    </location>
</feature>
<sequence length="156" mass="18671">MWSEFLMERPAKKSRFKDIVLRNSAGNHKEEAFLLFLETFPRRRKGRLKRHTEKRYVEEEERINAMERPHLLRIREFENATRSTLQTTLEMPSLEFEREGKGTKDVSKNTYRDERTTRRHFSPELQEGEENPKIERYPDDGPSYGEPRLGKPHIPA</sequence>
<evidence type="ECO:0000256" key="1">
    <source>
        <dbReference type="SAM" id="MobiDB-lite"/>
    </source>
</evidence>
<dbReference type="EMBL" id="BMAV01021828">
    <property type="protein sequence ID" value="GFY76282.1"/>
    <property type="molecule type" value="Genomic_DNA"/>
</dbReference>
<evidence type="ECO:0000313" key="2">
    <source>
        <dbReference type="EMBL" id="GFY76282.1"/>
    </source>
</evidence>
<feature type="compositionally biased region" description="Basic and acidic residues" evidence="1">
    <location>
        <begin position="95"/>
        <end position="116"/>
    </location>
</feature>
<dbReference type="Proteomes" id="UP000886998">
    <property type="component" value="Unassembled WGS sequence"/>
</dbReference>
<evidence type="ECO:0000313" key="3">
    <source>
        <dbReference type="Proteomes" id="UP000886998"/>
    </source>
</evidence>
<protein>
    <submittedName>
        <fullName evidence="2">Uncharacterized protein</fullName>
    </submittedName>
</protein>
<accession>A0A8X7CTE4</accession>